<sequence length="233" mass="26765">MAHYQNGNIEWYLKEIPAVFGNDIHLVCKLPNDTTCCRKYNRKWNVDYTLAVMNGLSLNETKFSEELNEVDRLSILTIKSFNEGDINKLYECVYGFWEYISDLKLNNTIFEYHPKIQLPVEPTINGNNVSVNVVFSKVYPLPVCTAMMGTKNMSSYLNVTNKRIQLLYQSNITLAYAQSEEECKGFLKVICRVGTKELKVVDTKKTCDFHEVFTGDHIEVLPPSSMPLCEQDC</sequence>
<keyword evidence="2" id="KW-1185">Reference proteome</keyword>
<evidence type="ECO:0000313" key="1">
    <source>
        <dbReference type="EMBL" id="VDI32944.1"/>
    </source>
</evidence>
<dbReference type="AlphaFoldDB" id="A0A8B6EEK9"/>
<dbReference type="OrthoDB" id="6125304at2759"/>
<evidence type="ECO:0000313" key="2">
    <source>
        <dbReference type="Proteomes" id="UP000596742"/>
    </source>
</evidence>
<reference evidence="1" key="1">
    <citation type="submission" date="2018-11" db="EMBL/GenBank/DDBJ databases">
        <authorList>
            <person name="Alioto T."/>
            <person name="Alioto T."/>
        </authorList>
    </citation>
    <scope>NUCLEOTIDE SEQUENCE</scope>
</reference>
<accession>A0A8B6EEK9</accession>
<protein>
    <submittedName>
        <fullName evidence="1">Uncharacterized protein</fullName>
    </submittedName>
</protein>
<gene>
    <name evidence="1" type="ORF">MGAL_10B031855</name>
</gene>
<comment type="caution">
    <text evidence="1">The sequence shown here is derived from an EMBL/GenBank/DDBJ whole genome shotgun (WGS) entry which is preliminary data.</text>
</comment>
<dbReference type="EMBL" id="UYJE01004977">
    <property type="protein sequence ID" value="VDI32944.1"/>
    <property type="molecule type" value="Genomic_DNA"/>
</dbReference>
<name>A0A8B6EEK9_MYTGA</name>
<proteinExistence type="predicted"/>
<organism evidence="1 2">
    <name type="scientific">Mytilus galloprovincialis</name>
    <name type="common">Mediterranean mussel</name>
    <dbReference type="NCBI Taxonomy" id="29158"/>
    <lineage>
        <taxon>Eukaryota</taxon>
        <taxon>Metazoa</taxon>
        <taxon>Spiralia</taxon>
        <taxon>Lophotrochozoa</taxon>
        <taxon>Mollusca</taxon>
        <taxon>Bivalvia</taxon>
        <taxon>Autobranchia</taxon>
        <taxon>Pteriomorphia</taxon>
        <taxon>Mytilida</taxon>
        <taxon>Mytiloidea</taxon>
        <taxon>Mytilidae</taxon>
        <taxon>Mytilinae</taxon>
        <taxon>Mytilus</taxon>
    </lineage>
</organism>
<dbReference type="Proteomes" id="UP000596742">
    <property type="component" value="Unassembled WGS sequence"/>
</dbReference>